<evidence type="ECO:0000259" key="2">
    <source>
        <dbReference type="Pfam" id="PF05838"/>
    </source>
</evidence>
<feature type="domain" description="TtsA-like Glycoside hydrolase family 108" evidence="2">
    <location>
        <begin position="24"/>
        <end position="121"/>
    </location>
</feature>
<gene>
    <name evidence="4" type="ORF">GCM10023331_26000</name>
</gene>
<dbReference type="InterPro" id="IPR008565">
    <property type="entry name" value="TtsA-like_GH18_dom"/>
</dbReference>
<reference evidence="5" key="1">
    <citation type="journal article" date="2019" name="Int. J. Syst. Evol. Microbiol.">
        <title>The Global Catalogue of Microorganisms (GCM) 10K type strain sequencing project: providing services to taxonomists for standard genome sequencing and annotation.</title>
        <authorList>
            <consortium name="The Broad Institute Genomics Platform"/>
            <consortium name="The Broad Institute Genome Sequencing Center for Infectious Disease"/>
            <person name="Wu L."/>
            <person name="Ma J."/>
        </authorList>
    </citation>
    <scope>NUCLEOTIDE SEQUENCE [LARGE SCALE GENOMIC DNA]</scope>
    <source>
        <strain evidence="5">JCM 18326</strain>
    </source>
</reference>
<dbReference type="EMBL" id="BAABJX010000038">
    <property type="protein sequence ID" value="GAA4839603.1"/>
    <property type="molecule type" value="Genomic_DNA"/>
</dbReference>
<dbReference type="Gene3D" id="1.20.141.10">
    <property type="entry name" value="Chitosanase, subunit A, domain 1"/>
    <property type="match status" value="1"/>
</dbReference>
<evidence type="ECO:0000313" key="4">
    <source>
        <dbReference type="EMBL" id="GAA4839603.1"/>
    </source>
</evidence>
<sequence length="222" mass="26028">MRRHERPRNGHLYTHMTTFEYIFNKTMSHEGYYANVSQDRGGETYRGIARKYWPNWEGWTIVDQEKRSKGGSLPHNYKIVDATLDKLVLAFFKQHYWEKPLFHKVRDKQLAGLLFDFYVNSRSSAVKIIQRTLNEHFGQSLKVDGIMGNNTLSAINAVNGRMLFNQLVEERKAFYQRIVDRNPSQSIFLKGWLARAQSFAYQSISGILLVAAGALFYWMKYR</sequence>
<protein>
    <submittedName>
        <fullName evidence="4">N-acetylmuramidase</fullName>
    </submittedName>
</protein>
<proteinExistence type="predicted"/>
<evidence type="ECO:0000256" key="1">
    <source>
        <dbReference type="SAM" id="Phobius"/>
    </source>
</evidence>
<dbReference type="InterPro" id="IPR023346">
    <property type="entry name" value="Lysozyme-like_dom_sf"/>
</dbReference>
<organism evidence="4 5">
    <name type="scientific">Algivirga pacifica</name>
    <dbReference type="NCBI Taxonomy" id="1162670"/>
    <lineage>
        <taxon>Bacteria</taxon>
        <taxon>Pseudomonadati</taxon>
        <taxon>Bacteroidota</taxon>
        <taxon>Cytophagia</taxon>
        <taxon>Cytophagales</taxon>
        <taxon>Flammeovirgaceae</taxon>
        <taxon>Algivirga</taxon>
    </lineage>
</organism>
<keyword evidence="1" id="KW-1133">Transmembrane helix</keyword>
<dbReference type="InterPro" id="IPR018537">
    <property type="entry name" value="Peptidoglycan-bd_3"/>
</dbReference>
<comment type="caution">
    <text evidence="4">The sequence shown here is derived from an EMBL/GenBank/DDBJ whole genome shotgun (WGS) entry which is preliminary data.</text>
</comment>
<accession>A0ABP9DC56</accession>
<dbReference type="Proteomes" id="UP001500298">
    <property type="component" value="Unassembled WGS sequence"/>
</dbReference>
<dbReference type="Pfam" id="PF05838">
    <property type="entry name" value="Glyco_hydro_108"/>
    <property type="match status" value="1"/>
</dbReference>
<evidence type="ECO:0000313" key="5">
    <source>
        <dbReference type="Proteomes" id="UP001500298"/>
    </source>
</evidence>
<name>A0ABP9DC56_9BACT</name>
<feature type="transmembrane region" description="Helical" evidence="1">
    <location>
        <begin position="199"/>
        <end position="219"/>
    </location>
</feature>
<keyword evidence="1" id="KW-0472">Membrane</keyword>
<keyword evidence="1" id="KW-0812">Transmembrane</keyword>
<dbReference type="SUPFAM" id="SSF53955">
    <property type="entry name" value="Lysozyme-like"/>
    <property type="match status" value="1"/>
</dbReference>
<dbReference type="RefSeq" id="WP_345372467.1">
    <property type="nucleotide sequence ID" value="NZ_BAABJX010000038.1"/>
</dbReference>
<evidence type="ECO:0000259" key="3">
    <source>
        <dbReference type="Pfam" id="PF09374"/>
    </source>
</evidence>
<keyword evidence="5" id="KW-1185">Reference proteome</keyword>
<dbReference type="Pfam" id="PF09374">
    <property type="entry name" value="PG_binding_3"/>
    <property type="match status" value="1"/>
</dbReference>
<feature type="domain" description="Peptidoglycan binding" evidence="3">
    <location>
        <begin position="125"/>
        <end position="196"/>
    </location>
</feature>